<feature type="compositionally biased region" description="Pro residues" evidence="5">
    <location>
        <begin position="333"/>
        <end position="346"/>
    </location>
</feature>
<keyword evidence="1" id="KW-0134">Cell wall</keyword>
<dbReference type="NCBIfam" id="NF033902">
    <property type="entry name" value="iso_D2_wall_anc"/>
    <property type="match status" value="1"/>
</dbReference>
<dbReference type="NCBIfam" id="TIGR04226">
    <property type="entry name" value="RrgB_K2N_iso_D2"/>
    <property type="match status" value="1"/>
</dbReference>
<dbReference type="InterPro" id="IPR013783">
    <property type="entry name" value="Ig-like_fold"/>
</dbReference>
<evidence type="ECO:0000256" key="7">
    <source>
        <dbReference type="SAM" id="SignalP"/>
    </source>
</evidence>
<feature type="transmembrane region" description="Helical" evidence="6">
    <location>
        <begin position="501"/>
        <end position="522"/>
    </location>
</feature>
<organism evidence="11 12">
    <name type="scientific">Actinomyces oris</name>
    <dbReference type="NCBI Taxonomy" id="544580"/>
    <lineage>
        <taxon>Bacteria</taxon>
        <taxon>Bacillati</taxon>
        <taxon>Actinomycetota</taxon>
        <taxon>Actinomycetes</taxon>
        <taxon>Actinomycetales</taxon>
        <taxon>Actinomycetaceae</taxon>
        <taxon>Actinomyces</taxon>
    </lineage>
</organism>
<dbReference type="Proteomes" id="UP000186471">
    <property type="component" value="Unassembled WGS sequence"/>
</dbReference>
<keyword evidence="6" id="KW-1133">Transmembrane helix</keyword>
<dbReference type="InterPro" id="IPR026466">
    <property type="entry name" value="Fim_isopep_form_D2_dom"/>
</dbReference>
<dbReference type="InterPro" id="IPR032364">
    <property type="entry name" value="GramPos_pilinD1_N"/>
</dbReference>
<proteinExistence type="predicted"/>
<evidence type="ECO:0000259" key="8">
    <source>
        <dbReference type="Pfam" id="PF00746"/>
    </source>
</evidence>
<name>A0A1Q8V4X3_9ACTO</name>
<evidence type="ECO:0000256" key="2">
    <source>
        <dbReference type="ARBA" id="ARBA00022525"/>
    </source>
</evidence>
<keyword evidence="3 7" id="KW-0732">Signal</keyword>
<feature type="signal peptide" evidence="7">
    <location>
        <begin position="1"/>
        <end position="32"/>
    </location>
</feature>
<dbReference type="Pfam" id="PF00746">
    <property type="entry name" value="Gram_pos_anchor"/>
    <property type="match status" value="1"/>
</dbReference>
<comment type="caution">
    <text evidence="11">The sequence shown here is derived from an EMBL/GenBank/DDBJ whole genome shotgun (WGS) entry which is preliminary data.</text>
</comment>
<dbReference type="OrthoDB" id="3199332at2"/>
<sequence>MKYNASTLGRRAAAAAGVLTLAVLGLAPMAQAENANYGNINEDATGSLNIHKHLNGDGKPIGNADGTEVPNVNKGAPVKGVVFTAYPITDINLKKSEDWTKLGALTAPGAIPDSACANPAAPALAGHTLGSGMPSSETDDQGLAKISDMSVKAYLVCETKAPGNIVQKAKPFVVTIPHPNTAKDQAGNWVYDVHVYPKNEKTEVTKTIEDQKANGYAVGSKVRFPVSSTLPKLDDGAHYKYFQLKDTLDANLTGVTAKDVTLDGAPMEASDYEVKTTGQTVTVTFTKAGLAKLKAAAGKKVQAIFEGTVASIGNGDIKNTAQLISDTIYASTPPEPTEPPTNPDNPPTSDEVTTTWGDLTIKKVDSHDKGASKAGLKGAEFQLFKAKKAYDDTCTKEKEGNAIAVDGKTTLTTDESGVVNIKGLFVSDSVAGAGRDNKVGATSRCYVLVETKAPTGFVLPSGDDAVTAVKIQAGAVTTDNVTVENTKQAVPGLPLTGANGMLILTASGASLLMIAVGSVLVARYRERKHSANLAA</sequence>
<dbReference type="Pfam" id="PF16555">
    <property type="entry name" value="GramPos_pilinD1"/>
    <property type="match status" value="1"/>
</dbReference>
<dbReference type="Pfam" id="PF17802">
    <property type="entry name" value="SpaA"/>
    <property type="match status" value="1"/>
</dbReference>
<evidence type="ECO:0000313" key="11">
    <source>
        <dbReference type="EMBL" id="OLO43192.1"/>
    </source>
</evidence>
<keyword evidence="2" id="KW-0964">Secreted</keyword>
<accession>A0A1Q8V4X3</accession>
<gene>
    <name evidence="11" type="ORF">BKH31_12715</name>
</gene>
<evidence type="ECO:0000313" key="12">
    <source>
        <dbReference type="Proteomes" id="UP000186471"/>
    </source>
</evidence>
<evidence type="ECO:0000256" key="4">
    <source>
        <dbReference type="ARBA" id="ARBA00023088"/>
    </source>
</evidence>
<feature type="domain" description="Gram-positive cocci surface proteins LPxTG" evidence="8">
    <location>
        <begin position="486"/>
        <end position="528"/>
    </location>
</feature>
<dbReference type="RefSeq" id="WP_075412568.1">
    <property type="nucleotide sequence ID" value="NZ_MSKK01000072.1"/>
</dbReference>
<dbReference type="InterPro" id="IPR048052">
    <property type="entry name" value="FM1-like"/>
</dbReference>
<dbReference type="Gene3D" id="2.60.40.10">
    <property type="entry name" value="Immunoglobulins"/>
    <property type="match status" value="2"/>
</dbReference>
<dbReference type="NCBIfam" id="TIGR01167">
    <property type="entry name" value="LPXTG_anchor"/>
    <property type="match status" value="1"/>
</dbReference>
<reference evidence="11 12" key="1">
    <citation type="submission" date="2016-12" db="EMBL/GenBank/DDBJ databases">
        <title>Genomic comparison of strains in the 'Actinomyces naeslundii' group.</title>
        <authorList>
            <person name="Mughal S.R."/>
            <person name="Do T."/>
            <person name="Gilbert S.C."/>
            <person name="Witherden E.A."/>
            <person name="Didelot X."/>
            <person name="Beighton D."/>
        </authorList>
    </citation>
    <scope>NUCLEOTIDE SEQUENCE [LARGE SCALE GENOMIC DNA]</scope>
    <source>
        <strain evidence="11 12">R21091</strain>
    </source>
</reference>
<feature type="region of interest" description="Disordered" evidence="5">
    <location>
        <begin position="329"/>
        <end position="351"/>
    </location>
</feature>
<evidence type="ECO:0000259" key="9">
    <source>
        <dbReference type="Pfam" id="PF16555"/>
    </source>
</evidence>
<feature type="chain" id="PRO_5012141375" evidence="7">
    <location>
        <begin position="33"/>
        <end position="535"/>
    </location>
</feature>
<dbReference type="EMBL" id="MSKK01000072">
    <property type="protein sequence ID" value="OLO43192.1"/>
    <property type="molecule type" value="Genomic_DNA"/>
</dbReference>
<keyword evidence="4" id="KW-0572">Peptidoglycan-anchor</keyword>
<keyword evidence="6" id="KW-0472">Membrane</keyword>
<evidence type="ECO:0000256" key="6">
    <source>
        <dbReference type="SAM" id="Phobius"/>
    </source>
</evidence>
<protein>
    <submittedName>
        <fullName evidence="11">Fimbrial protein</fullName>
    </submittedName>
</protein>
<dbReference type="AlphaFoldDB" id="A0A1Q8V4X3"/>
<evidence type="ECO:0000256" key="5">
    <source>
        <dbReference type="SAM" id="MobiDB-lite"/>
    </source>
</evidence>
<dbReference type="Gene3D" id="2.60.40.740">
    <property type="match status" value="1"/>
</dbReference>
<feature type="domain" description="Gram-positive pilin subunit D1 N-terminal" evidence="9">
    <location>
        <begin position="45"/>
        <end position="200"/>
    </location>
</feature>
<dbReference type="InterPro" id="IPR019931">
    <property type="entry name" value="LPXTG_anchor"/>
</dbReference>
<feature type="domain" description="SpaA-like prealbumin fold" evidence="10">
    <location>
        <begin position="357"/>
        <end position="478"/>
    </location>
</feature>
<evidence type="ECO:0000259" key="10">
    <source>
        <dbReference type="Pfam" id="PF17802"/>
    </source>
</evidence>
<evidence type="ECO:0000256" key="3">
    <source>
        <dbReference type="ARBA" id="ARBA00022729"/>
    </source>
</evidence>
<dbReference type="InterPro" id="IPR041033">
    <property type="entry name" value="SpaA_PFL_dom_1"/>
</dbReference>
<evidence type="ECO:0000256" key="1">
    <source>
        <dbReference type="ARBA" id="ARBA00022512"/>
    </source>
</evidence>
<keyword evidence="6" id="KW-0812">Transmembrane</keyword>
<dbReference type="GO" id="GO:0005975">
    <property type="term" value="P:carbohydrate metabolic process"/>
    <property type="evidence" value="ECO:0007669"/>
    <property type="project" value="UniProtKB-ARBA"/>
</dbReference>